<dbReference type="GO" id="GO:0036297">
    <property type="term" value="P:interstrand cross-link repair"/>
    <property type="evidence" value="ECO:0007669"/>
    <property type="project" value="TreeGrafter"/>
</dbReference>
<dbReference type="AlphaFoldDB" id="A0A9P6G569"/>
<keyword evidence="4" id="KW-0255">Endonuclease</keyword>
<dbReference type="GO" id="GO:0035312">
    <property type="term" value="F:5'-3' DNA exonuclease activity"/>
    <property type="evidence" value="ECO:0007669"/>
    <property type="project" value="TreeGrafter"/>
</dbReference>
<dbReference type="PANTHER" id="PTHR23240">
    <property type="entry name" value="DNA CROSS-LINK REPAIR PROTEIN PSO2/SNM1-RELATED"/>
    <property type="match status" value="1"/>
</dbReference>
<comment type="similarity">
    <text evidence="2">Belongs to the DNA repair metallo-beta-lactamase (DRMBL) family.</text>
</comment>
<dbReference type="Pfam" id="PF12706">
    <property type="entry name" value="Lactamase_B_2"/>
    <property type="match status" value="1"/>
</dbReference>
<dbReference type="GO" id="GO:0006303">
    <property type="term" value="P:double-strand break repair via nonhomologous end joining"/>
    <property type="evidence" value="ECO:0007669"/>
    <property type="project" value="TreeGrafter"/>
</dbReference>
<feature type="domain" description="Metallo-beta-lactamase" evidence="15">
    <location>
        <begin position="27"/>
        <end position="156"/>
    </location>
</feature>
<keyword evidence="6" id="KW-0378">Hydrolase</keyword>
<evidence type="ECO:0000256" key="5">
    <source>
        <dbReference type="ARBA" id="ARBA00022763"/>
    </source>
</evidence>
<dbReference type="SUPFAM" id="SSF56281">
    <property type="entry name" value="Metallo-hydrolase/oxidoreductase"/>
    <property type="match status" value="1"/>
</dbReference>
<evidence type="ECO:0000256" key="13">
    <source>
        <dbReference type="SAM" id="MobiDB-lite"/>
    </source>
</evidence>
<accession>A0A9P6G569</accession>
<dbReference type="GO" id="GO:0005634">
    <property type="term" value="C:nucleus"/>
    <property type="evidence" value="ECO:0007669"/>
    <property type="project" value="UniProtKB-SubCell"/>
</dbReference>
<dbReference type="GO" id="GO:0004519">
    <property type="term" value="F:endonuclease activity"/>
    <property type="evidence" value="ECO:0007669"/>
    <property type="project" value="UniProtKB-KW"/>
</dbReference>
<dbReference type="InterPro" id="IPR001279">
    <property type="entry name" value="Metallo-B-lactamas"/>
</dbReference>
<protein>
    <recommendedName>
        <fullName evidence="11">Protein artemis</fullName>
    </recommendedName>
    <alternativeName>
        <fullName evidence="12">DNA cross-link repair 1C protein</fullName>
    </alternativeName>
</protein>
<feature type="region of interest" description="Disordered" evidence="13">
    <location>
        <begin position="520"/>
        <end position="573"/>
    </location>
</feature>
<evidence type="ECO:0000256" key="3">
    <source>
        <dbReference type="ARBA" id="ARBA00022722"/>
    </source>
</evidence>
<dbReference type="GO" id="GO:0006310">
    <property type="term" value="P:DNA recombination"/>
    <property type="evidence" value="ECO:0007669"/>
    <property type="project" value="UniProtKB-KW"/>
</dbReference>
<reference evidence="16" key="1">
    <citation type="journal article" date="2020" name="Mol. Plant Microbe Interact.">
        <title>Genome Sequence of the Biocontrol Agent Coniothyrium minitans strain Conio (IMI 134523).</title>
        <authorList>
            <person name="Patel D."/>
            <person name="Shittu T.A."/>
            <person name="Baroncelli R."/>
            <person name="Muthumeenakshi S."/>
            <person name="Osborne T.H."/>
            <person name="Janganan T.K."/>
            <person name="Sreenivasaprasad S."/>
        </authorList>
    </citation>
    <scope>NUCLEOTIDE SEQUENCE</scope>
    <source>
        <strain evidence="16">Conio</strain>
    </source>
</reference>
<keyword evidence="9" id="KW-0234">DNA repair</keyword>
<evidence type="ECO:0000313" key="16">
    <source>
        <dbReference type="EMBL" id="KAF9729057.1"/>
    </source>
</evidence>
<dbReference type="EMBL" id="WJXW01000017">
    <property type="protein sequence ID" value="KAF9729057.1"/>
    <property type="molecule type" value="Genomic_DNA"/>
</dbReference>
<gene>
    <name evidence="16" type="ORF">PMIN01_12747</name>
</gene>
<dbReference type="PANTHER" id="PTHR23240:SF8">
    <property type="entry name" value="PROTEIN ARTEMIS"/>
    <property type="match status" value="1"/>
</dbReference>
<dbReference type="Proteomes" id="UP000756921">
    <property type="component" value="Unassembled WGS sequence"/>
</dbReference>
<sequence length="693" mass="77317">MSTFRGIVAEFPQIRIDYFRHQPEHRAPLACFLSHVHSDHLTGLESLRAPFVYCSAATREILLRLENYHYRINFAQGKLESRNVTYDRSMRRLAKPLPLDTPTTIELAPGNNIRVTLIDANHCIGAVMFLIEADSKAILYTGDIRAETWWVNSLVQNPILLPYTLGSRRLDCIYLDTTFATNSYPYREFQSKAEGIKELLDKVSKYSDDTIFYFHSWTFGYENVWIALSAFLRSRIHLDSYRTGIYGSLSSLDKKSLREGGLDVTFDNKFLRESGLDVREAPALCGFRNGNRMQPGCLTSQPNVRIHSCERGMGCPVLDHDKNARVVHIIPIVTRVGNSNVEIAELGAGGGKGDLDQKEELETGNAADINKIIDLCAKTIKDETLLSKLSTVLQEALKERNGTIDLDMDLQKESLDKEPELLLENLASVLSTHLNKSQDVEPPLNRTIRFPYSRHSSFAELCSLVDAFRPKDIFPCTVDENKWDPELSMRYLFGPFCSGDTFRHDFEMMKVYETRLEQESYERRVQSESQNETQSSGGGYASPHTTHHTILNLDGEGEGEGPGSDERTRDSGKFCAPADALDLREDTAPLPGTVAPPPAPEPHRSVSLADQAGGVQDTTVTDDSELPSALDAAPSTIAKRPASAASSVSKLHKHKRLKNSRIAYEAALGLNGLTWADYGGLVSARPQTEEEEL</sequence>
<evidence type="ECO:0000256" key="7">
    <source>
        <dbReference type="ARBA" id="ARBA00022839"/>
    </source>
</evidence>
<dbReference type="Pfam" id="PF07522">
    <property type="entry name" value="DRMBL"/>
    <property type="match status" value="1"/>
</dbReference>
<proteinExistence type="inferred from homology"/>
<dbReference type="InterPro" id="IPR011084">
    <property type="entry name" value="DRMBL"/>
</dbReference>
<comment type="subcellular location">
    <subcellularLocation>
        <location evidence="1">Nucleus</location>
    </subcellularLocation>
</comment>
<dbReference type="Gene3D" id="3.60.15.10">
    <property type="entry name" value="Ribonuclease Z/Hydroxyacylglutathione hydrolase-like"/>
    <property type="match status" value="1"/>
</dbReference>
<evidence type="ECO:0000256" key="10">
    <source>
        <dbReference type="ARBA" id="ARBA00023242"/>
    </source>
</evidence>
<keyword evidence="3" id="KW-0540">Nuclease</keyword>
<organism evidence="16 17">
    <name type="scientific">Paraphaeosphaeria minitans</name>
    <dbReference type="NCBI Taxonomy" id="565426"/>
    <lineage>
        <taxon>Eukaryota</taxon>
        <taxon>Fungi</taxon>
        <taxon>Dikarya</taxon>
        <taxon>Ascomycota</taxon>
        <taxon>Pezizomycotina</taxon>
        <taxon>Dothideomycetes</taxon>
        <taxon>Pleosporomycetidae</taxon>
        <taxon>Pleosporales</taxon>
        <taxon>Massarineae</taxon>
        <taxon>Didymosphaeriaceae</taxon>
        <taxon>Paraphaeosphaeria</taxon>
    </lineage>
</organism>
<evidence type="ECO:0000259" key="15">
    <source>
        <dbReference type="Pfam" id="PF12706"/>
    </source>
</evidence>
<comment type="caution">
    <text evidence="16">The sequence shown here is derived from an EMBL/GenBank/DDBJ whole genome shotgun (WGS) entry which is preliminary data.</text>
</comment>
<dbReference type="InterPro" id="IPR036866">
    <property type="entry name" value="RibonucZ/Hydroxyglut_hydro"/>
</dbReference>
<feature type="domain" description="DNA repair metallo-beta-lactamase" evidence="14">
    <location>
        <begin position="447"/>
        <end position="477"/>
    </location>
</feature>
<evidence type="ECO:0000256" key="9">
    <source>
        <dbReference type="ARBA" id="ARBA00023204"/>
    </source>
</evidence>
<dbReference type="OrthoDB" id="5561659at2759"/>
<evidence type="ECO:0000256" key="1">
    <source>
        <dbReference type="ARBA" id="ARBA00004123"/>
    </source>
</evidence>
<keyword evidence="7" id="KW-0269">Exonuclease</keyword>
<keyword evidence="8" id="KW-0233">DNA recombination</keyword>
<evidence type="ECO:0000259" key="14">
    <source>
        <dbReference type="Pfam" id="PF07522"/>
    </source>
</evidence>
<evidence type="ECO:0000256" key="4">
    <source>
        <dbReference type="ARBA" id="ARBA00022759"/>
    </source>
</evidence>
<evidence type="ECO:0000256" key="2">
    <source>
        <dbReference type="ARBA" id="ARBA00010304"/>
    </source>
</evidence>
<evidence type="ECO:0000256" key="8">
    <source>
        <dbReference type="ARBA" id="ARBA00023172"/>
    </source>
</evidence>
<evidence type="ECO:0000256" key="6">
    <source>
        <dbReference type="ARBA" id="ARBA00022801"/>
    </source>
</evidence>
<feature type="region of interest" description="Disordered" evidence="13">
    <location>
        <begin position="586"/>
        <end position="606"/>
    </location>
</feature>
<evidence type="ECO:0000256" key="12">
    <source>
        <dbReference type="ARBA" id="ARBA00042677"/>
    </source>
</evidence>
<keyword evidence="10" id="KW-0539">Nucleus</keyword>
<keyword evidence="17" id="KW-1185">Reference proteome</keyword>
<dbReference type="GO" id="GO:0000723">
    <property type="term" value="P:telomere maintenance"/>
    <property type="evidence" value="ECO:0007669"/>
    <property type="project" value="TreeGrafter"/>
</dbReference>
<dbReference type="GO" id="GO:0003684">
    <property type="term" value="F:damaged DNA binding"/>
    <property type="evidence" value="ECO:0007669"/>
    <property type="project" value="TreeGrafter"/>
</dbReference>
<keyword evidence="5" id="KW-0227">DNA damage</keyword>
<evidence type="ECO:0000256" key="11">
    <source>
        <dbReference type="ARBA" id="ARBA00039759"/>
    </source>
</evidence>
<name>A0A9P6G569_9PLEO</name>
<evidence type="ECO:0000313" key="17">
    <source>
        <dbReference type="Proteomes" id="UP000756921"/>
    </source>
</evidence>